<comment type="similarity">
    <text evidence="2">Belongs to the Nudix hydrolase family.</text>
</comment>
<evidence type="ECO:0000313" key="7">
    <source>
        <dbReference type="EMBL" id="MCQ5342221.1"/>
    </source>
</evidence>
<dbReference type="Pfam" id="PF00293">
    <property type="entry name" value="NUDIX"/>
    <property type="match status" value="1"/>
</dbReference>
<feature type="domain" description="Nudix hydrolase" evidence="6">
    <location>
        <begin position="1"/>
        <end position="130"/>
    </location>
</feature>
<evidence type="ECO:0000256" key="4">
    <source>
        <dbReference type="ARBA" id="ARBA00022801"/>
    </source>
</evidence>
<dbReference type="InterPro" id="IPR015797">
    <property type="entry name" value="NUDIX_hydrolase-like_dom_sf"/>
</dbReference>
<gene>
    <name evidence="7" type="ORF">NE675_04115</name>
</gene>
<reference evidence="7 8" key="1">
    <citation type="submission" date="2022-06" db="EMBL/GenBank/DDBJ databases">
        <title>Isolation of gut microbiota from human fecal samples.</title>
        <authorList>
            <person name="Pamer E.G."/>
            <person name="Barat B."/>
            <person name="Waligurski E."/>
            <person name="Medina S."/>
            <person name="Paddock L."/>
            <person name="Mostad J."/>
        </authorList>
    </citation>
    <scope>NUCLEOTIDE SEQUENCE [LARGE SCALE GENOMIC DNA]</scope>
    <source>
        <strain evidence="7 8">DFI.1.1</strain>
    </source>
</reference>
<dbReference type="PANTHER" id="PTHR43758:SF2">
    <property type="entry name" value="OXIDIZED PURINE NUCLEOSIDE TRIPHOSPHATE HYDROLASE"/>
    <property type="match status" value="1"/>
</dbReference>
<evidence type="ECO:0000313" key="8">
    <source>
        <dbReference type="Proteomes" id="UP001206692"/>
    </source>
</evidence>
<proteinExistence type="inferred from homology"/>
<dbReference type="PROSITE" id="PS51462">
    <property type="entry name" value="NUDIX"/>
    <property type="match status" value="1"/>
</dbReference>
<evidence type="ECO:0000256" key="1">
    <source>
        <dbReference type="ARBA" id="ARBA00001946"/>
    </source>
</evidence>
<comment type="caution">
    <text evidence="7">The sequence shown here is derived from an EMBL/GenBank/DDBJ whole genome shotgun (WGS) entry which is preliminary data.</text>
</comment>
<evidence type="ECO:0000256" key="2">
    <source>
        <dbReference type="ARBA" id="ARBA00005582"/>
    </source>
</evidence>
<dbReference type="InterPro" id="IPR000086">
    <property type="entry name" value="NUDIX_hydrolase_dom"/>
</dbReference>
<evidence type="ECO:0000256" key="5">
    <source>
        <dbReference type="ARBA" id="ARBA00022842"/>
    </source>
</evidence>
<comment type="cofactor">
    <cofactor evidence="1">
        <name>Mg(2+)</name>
        <dbReference type="ChEBI" id="CHEBI:18420"/>
    </cofactor>
</comment>
<protein>
    <submittedName>
        <fullName evidence="7">8-oxo-dGTP diphosphatase</fullName>
    </submittedName>
</protein>
<dbReference type="Proteomes" id="UP001206692">
    <property type="component" value="Unassembled WGS sequence"/>
</dbReference>
<evidence type="ECO:0000256" key="3">
    <source>
        <dbReference type="ARBA" id="ARBA00022723"/>
    </source>
</evidence>
<evidence type="ECO:0000259" key="6">
    <source>
        <dbReference type="PROSITE" id="PS51462"/>
    </source>
</evidence>
<keyword evidence="4" id="KW-0378">Hydrolase</keyword>
<keyword evidence="8" id="KW-1185">Reference proteome</keyword>
<accession>A0ABT1SQT4</accession>
<dbReference type="PROSITE" id="PS00893">
    <property type="entry name" value="NUDIX_BOX"/>
    <property type="match status" value="1"/>
</dbReference>
<dbReference type="Gene3D" id="3.90.79.10">
    <property type="entry name" value="Nucleoside Triphosphate Pyrophosphohydrolase"/>
    <property type="match status" value="1"/>
</dbReference>
<sequence length="162" mass="18673">MRPTTLCFPVRPDGKVLLGRKKRGFGVSKWNGFGGKIEAGETFLQCAVRELREETGLRAEEKDFELVGFLDFHFSAAPELDHIGYVYILRHWQGEVCESEEMEPCWFAPHDFPYDEMWKGDRTWVPKVLKEDCVKGIITFAADGETVQEMEIQPFHPQGFEV</sequence>
<dbReference type="PANTHER" id="PTHR43758">
    <property type="entry name" value="7,8-DIHYDRO-8-OXOGUANINE TRIPHOSPHATASE"/>
    <property type="match status" value="1"/>
</dbReference>
<dbReference type="SUPFAM" id="SSF55811">
    <property type="entry name" value="Nudix"/>
    <property type="match status" value="1"/>
</dbReference>
<keyword evidence="5" id="KW-0460">Magnesium</keyword>
<keyword evidence="3" id="KW-0479">Metal-binding</keyword>
<dbReference type="EMBL" id="JANGEW010000005">
    <property type="protein sequence ID" value="MCQ5342221.1"/>
    <property type="molecule type" value="Genomic_DNA"/>
</dbReference>
<name>A0ABT1SQT4_9FIRM</name>
<dbReference type="CDD" id="cd03427">
    <property type="entry name" value="NUDIX_MTH1_Nudt1"/>
    <property type="match status" value="1"/>
</dbReference>
<dbReference type="RefSeq" id="WP_062411234.1">
    <property type="nucleotide sequence ID" value="NZ_JAJCIO010000012.1"/>
</dbReference>
<organism evidence="7 8">
    <name type="scientific">Megasphaera massiliensis</name>
    <dbReference type="NCBI Taxonomy" id="1232428"/>
    <lineage>
        <taxon>Bacteria</taxon>
        <taxon>Bacillati</taxon>
        <taxon>Bacillota</taxon>
        <taxon>Negativicutes</taxon>
        <taxon>Veillonellales</taxon>
        <taxon>Veillonellaceae</taxon>
        <taxon>Megasphaera</taxon>
    </lineage>
</organism>
<dbReference type="InterPro" id="IPR020084">
    <property type="entry name" value="NUDIX_hydrolase_CS"/>
</dbReference>